<dbReference type="AlphaFoldDB" id="A0A367LPY5"/>
<gene>
    <name evidence="1" type="ORF">L249_2398</name>
</gene>
<reference evidence="1 2" key="1">
    <citation type="journal article" date="2015" name="BMC Genomics">
        <title>Insights from the genome of Ophiocordyceps polyrhachis-furcata to pathogenicity and host specificity in insect fungi.</title>
        <authorList>
            <person name="Wichadakul D."/>
            <person name="Kobmoo N."/>
            <person name="Ingsriswang S."/>
            <person name="Tangphatsornruang S."/>
            <person name="Chantasingh D."/>
            <person name="Luangsa-ard J.J."/>
            <person name="Eurwilaichitr L."/>
        </authorList>
    </citation>
    <scope>NUCLEOTIDE SEQUENCE [LARGE SCALE GENOMIC DNA]</scope>
    <source>
        <strain evidence="1 2">BCC 54312</strain>
    </source>
</reference>
<dbReference type="Proteomes" id="UP000253664">
    <property type="component" value="Unassembled WGS sequence"/>
</dbReference>
<sequence length="300" mass="33869">MSWLDYVEQAENQMVMGIKTRRDETEGTMMTMGYERSNSPSSKKVDQKHVKTPLFNKSQDDLSPGLGLYFLLSCFLIASNMKKRNRPRIGHDRLRRPVHRLDGAPPPQQPHGQPRHLVERIPGAHVEAQVRRGDGAVEVPDLRPQPGPGALPLEQGVGLLLRRRVGEGVAAEHLVDADGLHQEHQRRQRLRVARQPARLRQYLLDEREHALPDGRMEPLARHAAPEALRVKGHDEGHQALDPEHAPELDHGLRRLAARRLESFEGVGPLVLQVLTPLEQMHLLVAEHRHVSFEPRVLAVG</sequence>
<dbReference type="EMBL" id="LKCN02000001">
    <property type="protein sequence ID" value="RCI16302.1"/>
    <property type="molecule type" value="Genomic_DNA"/>
</dbReference>
<accession>A0A367LPY5</accession>
<keyword evidence="2" id="KW-1185">Reference proteome</keyword>
<evidence type="ECO:0000313" key="2">
    <source>
        <dbReference type="Proteomes" id="UP000253664"/>
    </source>
</evidence>
<proteinExistence type="predicted"/>
<protein>
    <submittedName>
        <fullName evidence="1">Uncharacterized protein</fullName>
    </submittedName>
</protein>
<evidence type="ECO:0000313" key="1">
    <source>
        <dbReference type="EMBL" id="RCI16302.1"/>
    </source>
</evidence>
<name>A0A367LPY5_9HYPO</name>
<organism evidence="1 2">
    <name type="scientific">Ophiocordyceps polyrhachis-furcata BCC 54312</name>
    <dbReference type="NCBI Taxonomy" id="1330021"/>
    <lineage>
        <taxon>Eukaryota</taxon>
        <taxon>Fungi</taxon>
        <taxon>Dikarya</taxon>
        <taxon>Ascomycota</taxon>
        <taxon>Pezizomycotina</taxon>
        <taxon>Sordariomycetes</taxon>
        <taxon>Hypocreomycetidae</taxon>
        <taxon>Hypocreales</taxon>
        <taxon>Ophiocordycipitaceae</taxon>
        <taxon>Ophiocordyceps</taxon>
    </lineage>
</organism>
<comment type="caution">
    <text evidence="1">The sequence shown here is derived from an EMBL/GenBank/DDBJ whole genome shotgun (WGS) entry which is preliminary data.</text>
</comment>